<proteinExistence type="inferred from homology"/>
<keyword evidence="2 12" id="KW-1003">Cell membrane</keyword>
<dbReference type="HAMAP" id="MF_01916">
    <property type="entry name" value="Cardiolipin_synth_Cls"/>
    <property type="match status" value="1"/>
</dbReference>
<keyword evidence="16" id="KW-1185">Reference proteome</keyword>
<dbReference type="PANTHER" id="PTHR21248">
    <property type="entry name" value="CARDIOLIPIN SYNTHASE"/>
    <property type="match status" value="1"/>
</dbReference>
<dbReference type="SMART" id="SM00155">
    <property type="entry name" value="PLDc"/>
    <property type="match status" value="2"/>
</dbReference>
<dbReference type="Pfam" id="PF13091">
    <property type="entry name" value="PLDc_2"/>
    <property type="match status" value="2"/>
</dbReference>
<dbReference type="RefSeq" id="WP_390301379.1">
    <property type="nucleotide sequence ID" value="NZ_JBHRRZ010000001.1"/>
</dbReference>
<feature type="transmembrane region" description="Helical" evidence="12">
    <location>
        <begin position="39"/>
        <end position="58"/>
    </location>
</feature>
<dbReference type="PROSITE" id="PS50035">
    <property type="entry name" value="PLD"/>
    <property type="match status" value="2"/>
</dbReference>
<comment type="similarity">
    <text evidence="12">Belongs to the phospholipase D family. Cardiolipin synthase subfamily.</text>
</comment>
<keyword evidence="10 12" id="KW-0594">Phospholipid biosynthesis</keyword>
<feature type="active site" evidence="12">
    <location>
        <position position="405"/>
    </location>
</feature>
<keyword evidence="9 12" id="KW-0472">Membrane</keyword>
<evidence type="ECO:0000313" key="15">
    <source>
        <dbReference type="EMBL" id="MFC2946880.1"/>
    </source>
</evidence>
<keyword evidence="5 12" id="KW-0812">Transmembrane</keyword>
<comment type="subcellular location">
    <subcellularLocation>
        <location evidence="1 12">Cell membrane</location>
        <topology evidence="1 12">Multi-pass membrane protein</topology>
    </subcellularLocation>
</comment>
<evidence type="ECO:0000256" key="5">
    <source>
        <dbReference type="ARBA" id="ARBA00022692"/>
    </source>
</evidence>
<evidence type="ECO:0000256" key="11">
    <source>
        <dbReference type="ARBA" id="ARBA00023264"/>
    </source>
</evidence>
<dbReference type="Proteomes" id="UP001595387">
    <property type="component" value="Unassembled WGS sequence"/>
</dbReference>
<evidence type="ECO:0000256" key="4">
    <source>
        <dbReference type="ARBA" id="ARBA00022679"/>
    </source>
</evidence>
<evidence type="ECO:0000256" key="2">
    <source>
        <dbReference type="ARBA" id="ARBA00022475"/>
    </source>
</evidence>
<keyword evidence="8 12" id="KW-0443">Lipid metabolism</keyword>
<feature type="active site" evidence="12">
    <location>
        <position position="403"/>
    </location>
</feature>
<gene>
    <name evidence="15" type="primary">cls</name>
    <name evidence="15" type="ORF">ACFODW_00675</name>
</gene>
<feature type="transmembrane region" description="Helical" evidence="12">
    <location>
        <begin position="6"/>
        <end position="27"/>
    </location>
</feature>
<evidence type="ECO:0000256" key="3">
    <source>
        <dbReference type="ARBA" id="ARBA00022516"/>
    </source>
</evidence>
<dbReference type="InterPro" id="IPR025202">
    <property type="entry name" value="PLD-like_dom"/>
</dbReference>
<keyword evidence="3 12" id="KW-0444">Lipid biosynthesis</keyword>
<feature type="active site" evidence="12">
    <location>
        <position position="410"/>
    </location>
</feature>
<evidence type="ECO:0000256" key="8">
    <source>
        <dbReference type="ARBA" id="ARBA00023098"/>
    </source>
</evidence>
<reference evidence="16" key="1">
    <citation type="journal article" date="2019" name="Int. J. Syst. Evol. Microbiol.">
        <title>The Global Catalogue of Microorganisms (GCM) 10K type strain sequencing project: providing services to taxonomists for standard genome sequencing and annotation.</title>
        <authorList>
            <consortium name="The Broad Institute Genomics Platform"/>
            <consortium name="The Broad Institute Genome Sequencing Center for Infectious Disease"/>
            <person name="Wu L."/>
            <person name="Ma J."/>
        </authorList>
    </citation>
    <scope>NUCLEOTIDE SEQUENCE [LARGE SCALE GENOMIC DNA]</scope>
    <source>
        <strain evidence="16">KCTC 13193</strain>
    </source>
</reference>
<sequence length="485" mass="55529">MSLVNVNTLIVAFIVLSINILPALIIIFKEKRDIGSTWAWLLVLLFMPIIGFLIYLFFGRQLKQKNFYNTSTRWRDFLQSKVNKQITALKHNNYFGNLTLKKYSKLIMMNLRSSNALVTTDNEVVVFNNGPEKFNALFRDIRAARTEINIQYYIIKHDSLGAKLLDELTEKARVGVKVRVLYDEIGSRGIPRSFFDNLISNGGEVAVFFPSFLKLVNFHLNNRNHRKLCIIDGGIAYIGGFNIGNEYLGLDKKIGNWRDTHLKIKGESVNHIQLSFILDWYKAQNHPKPEFEKHSFLKEKHKGNSPVQIISSGPNSETEHIKNMFIELIMSAKHSIYIQTPYFIPDPSLMDACKISLLAGIDMRILIPSKGNNPLVHWATLAYVGELLVHGAKILLYEEGFLHSKTIVVDQDVASVGSTNLDIRSFKLNFEVNAIIYDKKVAQRLHQLFLEDSRMSSELTIEDYRKRSIQSKCKEAVSRLFSLVL</sequence>
<dbReference type="Gene3D" id="3.30.870.10">
    <property type="entry name" value="Endonuclease Chain A"/>
    <property type="match status" value="2"/>
</dbReference>
<name>A0ABV7A1Y9_9BACI</name>
<feature type="active site" evidence="12">
    <location>
        <position position="232"/>
    </location>
</feature>
<evidence type="ECO:0000256" key="6">
    <source>
        <dbReference type="ARBA" id="ARBA00022737"/>
    </source>
</evidence>
<dbReference type="InterPro" id="IPR001736">
    <property type="entry name" value="PLipase_D/transphosphatidylase"/>
</dbReference>
<evidence type="ECO:0000256" key="9">
    <source>
        <dbReference type="ARBA" id="ARBA00023136"/>
    </source>
</evidence>
<evidence type="ECO:0000313" key="16">
    <source>
        <dbReference type="Proteomes" id="UP001595387"/>
    </source>
</evidence>
<keyword evidence="11 12" id="KW-1208">Phospholipid metabolism</keyword>
<evidence type="ECO:0000256" key="10">
    <source>
        <dbReference type="ARBA" id="ARBA00023209"/>
    </source>
</evidence>
<feature type="domain" description="PLD phosphodiesterase" evidence="14">
    <location>
        <begin position="220"/>
        <end position="247"/>
    </location>
</feature>
<keyword evidence="6" id="KW-0677">Repeat</keyword>
<evidence type="ECO:0000256" key="13">
    <source>
        <dbReference type="NCBIfam" id="TIGR04265"/>
    </source>
</evidence>
<comment type="function">
    <text evidence="12">Catalyzes the reversible phosphatidyl group transfer from one phosphatidylglycerol molecule to another to form cardiolipin (CL) (diphosphatidylglycerol) and glycerol.</text>
</comment>
<dbReference type="InterPro" id="IPR027379">
    <property type="entry name" value="CLS_N"/>
</dbReference>
<feature type="domain" description="PLD phosphodiesterase" evidence="14">
    <location>
        <begin position="398"/>
        <end position="425"/>
    </location>
</feature>
<comment type="catalytic activity">
    <reaction evidence="12">
        <text>2 a 1,2-diacyl-sn-glycero-3-phospho-(1'-sn-glycerol) = a cardiolipin + glycerol</text>
        <dbReference type="Rhea" id="RHEA:31451"/>
        <dbReference type="ChEBI" id="CHEBI:17754"/>
        <dbReference type="ChEBI" id="CHEBI:62237"/>
        <dbReference type="ChEBI" id="CHEBI:64716"/>
    </reaction>
</comment>
<protein>
    <recommendedName>
        <fullName evidence="12 13">Cardiolipin synthase</fullName>
        <shortName evidence="12">CL synthase</shortName>
        <ecNumber evidence="12 13">2.7.8.-</ecNumber>
    </recommendedName>
</protein>
<dbReference type="PANTHER" id="PTHR21248:SF22">
    <property type="entry name" value="PHOSPHOLIPASE D"/>
    <property type="match status" value="1"/>
</dbReference>
<evidence type="ECO:0000259" key="14">
    <source>
        <dbReference type="PROSITE" id="PS50035"/>
    </source>
</evidence>
<feature type="active site" evidence="12">
    <location>
        <position position="225"/>
    </location>
</feature>
<dbReference type="SUPFAM" id="SSF56024">
    <property type="entry name" value="Phospholipase D/nuclease"/>
    <property type="match status" value="2"/>
</dbReference>
<feature type="active site" evidence="12">
    <location>
        <position position="227"/>
    </location>
</feature>
<dbReference type="InterPro" id="IPR030874">
    <property type="entry name" value="Cardiolipin_synth_Firmi"/>
</dbReference>
<evidence type="ECO:0000256" key="1">
    <source>
        <dbReference type="ARBA" id="ARBA00004651"/>
    </source>
</evidence>
<comment type="caution">
    <text evidence="15">The sequence shown here is derived from an EMBL/GenBank/DDBJ whole genome shotgun (WGS) entry which is preliminary data.</text>
</comment>
<organism evidence="15 16">
    <name type="scientific">Virgibacillus sediminis</name>
    <dbReference type="NCBI Taxonomy" id="202260"/>
    <lineage>
        <taxon>Bacteria</taxon>
        <taxon>Bacillati</taxon>
        <taxon>Bacillota</taxon>
        <taxon>Bacilli</taxon>
        <taxon>Bacillales</taxon>
        <taxon>Bacillaceae</taxon>
        <taxon>Virgibacillus</taxon>
    </lineage>
</organism>
<keyword evidence="4 12" id="KW-0808">Transferase</keyword>
<keyword evidence="7 12" id="KW-1133">Transmembrane helix</keyword>
<accession>A0ABV7A1Y9</accession>
<dbReference type="CDD" id="cd09112">
    <property type="entry name" value="PLDc_CLS_2"/>
    <property type="match status" value="1"/>
</dbReference>
<dbReference type="EMBL" id="JBHRRZ010000001">
    <property type="protein sequence ID" value="MFC2946880.1"/>
    <property type="molecule type" value="Genomic_DNA"/>
</dbReference>
<dbReference type="Pfam" id="PF13396">
    <property type="entry name" value="PLDc_N"/>
    <property type="match status" value="1"/>
</dbReference>
<dbReference type="EC" id="2.7.8.-" evidence="12 13"/>
<dbReference type="NCBIfam" id="TIGR04265">
    <property type="entry name" value="bac_cardiolipin"/>
    <property type="match status" value="1"/>
</dbReference>
<evidence type="ECO:0000256" key="12">
    <source>
        <dbReference type="HAMAP-Rule" id="MF_01916"/>
    </source>
</evidence>
<dbReference type="CDD" id="cd09110">
    <property type="entry name" value="PLDc_CLS_1"/>
    <property type="match status" value="1"/>
</dbReference>
<dbReference type="InterPro" id="IPR022924">
    <property type="entry name" value="Cardiolipin_synthase"/>
</dbReference>
<evidence type="ECO:0000256" key="7">
    <source>
        <dbReference type="ARBA" id="ARBA00022989"/>
    </source>
</evidence>